<reference evidence="6 7" key="1">
    <citation type="submission" date="2018-06" db="EMBL/GenBank/DDBJ databases">
        <title>Genomic Encyclopedia of Type Strains, Phase IV (KMG-IV): sequencing the most valuable type-strain genomes for metagenomic binning, comparative biology and taxonomic classification.</title>
        <authorList>
            <person name="Goeker M."/>
        </authorList>
    </citation>
    <scope>NUCLEOTIDE SEQUENCE [LARGE SCALE GENOMIC DNA]</scope>
    <source>
        <strain evidence="6 7">DSM 44599</strain>
    </source>
</reference>
<accession>A0A366DK58</accession>
<keyword evidence="7" id="KW-1185">Reference proteome</keyword>
<dbReference type="EMBL" id="QNRE01000006">
    <property type="protein sequence ID" value="RBO90315.1"/>
    <property type="molecule type" value="Genomic_DNA"/>
</dbReference>
<dbReference type="PRINTS" id="PR00111">
    <property type="entry name" value="ABHYDROLASE"/>
</dbReference>
<evidence type="ECO:0000313" key="7">
    <source>
        <dbReference type="Proteomes" id="UP000252586"/>
    </source>
</evidence>
<protein>
    <recommendedName>
        <fullName evidence="4">Monoacylglycerol lipase</fullName>
        <ecNumber evidence="3">3.1.1.23</ecNumber>
    </recommendedName>
</protein>
<dbReference type="InterPro" id="IPR022742">
    <property type="entry name" value="Hydrolase_4"/>
</dbReference>
<dbReference type="FunFam" id="3.40.50.1820:FF:000117">
    <property type="entry name" value="Monoglyceride lipase, putative"/>
    <property type="match status" value="1"/>
</dbReference>
<dbReference type="InterPro" id="IPR029058">
    <property type="entry name" value="AB_hydrolase_fold"/>
</dbReference>
<evidence type="ECO:0000256" key="4">
    <source>
        <dbReference type="ARBA" id="ARBA00071261"/>
    </source>
</evidence>
<evidence type="ECO:0000313" key="6">
    <source>
        <dbReference type="EMBL" id="RBO90315.1"/>
    </source>
</evidence>
<keyword evidence="6" id="KW-0378">Hydrolase</keyword>
<evidence type="ECO:0000256" key="1">
    <source>
        <dbReference type="ARBA" id="ARBA00001613"/>
    </source>
</evidence>
<evidence type="ECO:0000259" key="5">
    <source>
        <dbReference type="Pfam" id="PF12146"/>
    </source>
</evidence>
<feature type="domain" description="Serine aminopeptidase S33" evidence="5">
    <location>
        <begin position="26"/>
        <end position="260"/>
    </location>
</feature>
<dbReference type="EC" id="3.1.1.23" evidence="3"/>
<dbReference type="AlphaFoldDB" id="A0A366DK58"/>
<comment type="catalytic activity">
    <reaction evidence="1">
        <text>Hydrolyzes glycerol monoesters of long-chain fatty acids.</text>
        <dbReference type="EC" id="3.1.1.23"/>
    </reaction>
</comment>
<dbReference type="InterPro" id="IPR051044">
    <property type="entry name" value="MAG_DAG_Lipase"/>
</dbReference>
<dbReference type="InterPro" id="IPR017208">
    <property type="entry name" value="UCP037442_abhydr"/>
</dbReference>
<gene>
    <name evidence="6" type="ORF">DFR74_106200</name>
</gene>
<comment type="caution">
    <text evidence="6">The sequence shown here is derived from an EMBL/GenBank/DDBJ whole genome shotgun (WGS) entry which is preliminary data.</text>
</comment>
<dbReference type="SUPFAM" id="SSF53474">
    <property type="entry name" value="alpha/beta-Hydrolases"/>
    <property type="match status" value="1"/>
</dbReference>
<dbReference type="STRING" id="1210090.GCA_001613185_04662"/>
<dbReference type="RefSeq" id="WP_067511333.1">
    <property type="nucleotide sequence ID" value="NZ_CP107943.1"/>
</dbReference>
<evidence type="ECO:0000256" key="2">
    <source>
        <dbReference type="ARBA" id="ARBA00008645"/>
    </source>
</evidence>
<dbReference type="PIRSF" id="PIRSF037442">
    <property type="entry name" value="UCP037442_abhydr"/>
    <property type="match status" value="1"/>
</dbReference>
<dbReference type="Pfam" id="PF12146">
    <property type="entry name" value="Hydrolase_4"/>
    <property type="match status" value="1"/>
</dbReference>
<sequence length="279" mass="29726">MTSTEEGQFEGSTPRIFWRAWLPEGAARAVIVLVHGVAEHSGRYEHVGKFFADNGFAVYALDHPGHGKSSGDKANIGSLDGSADNVARLLTIAGREHPGVPRFLLAHSMGSLITLRLATRGPVDVAGIVLSAPPLDISAGNAVQRLLAPVLTRLTPNLGVLKLDSSHISRDPAVVAAYDADPLVYRGMLPARTATEILEGTQSVKRNLSKLTAPVLVQHGTADALAAPSSTDLIERGAGSKDLTALRYDGLYHEIFNEPEQEKVLADALAWLESHITPQ</sequence>
<organism evidence="6 7">
    <name type="scientific">Nocardia puris</name>
    <dbReference type="NCBI Taxonomy" id="208602"/>
    <lineage>
        <taxon>Bacteria</taxon>
        <taxon>Bacillati</taxon>
        <taxon>Actinomycetota</taxon>
        <taxon>Actinomycetes</taxon>
        <taxon>Mycobacteriales</taxon>
        <taxon>Nocardiaceae</taxon>
        <taxon>Nocardia</taxon>
    </lineage>
</organism>
<dbReference type="OrthoDB" id="9806902at2"/>
<comment type="similarity">
    <text evidence="2">Belongs to the AB hydrolase superfamily.</text>
</comment>
<dbReference type="GO" id="GO:0047372">
    <property type="term" value="F:monoacylglycerol lipase activity"/>
    <property type="evidence" value="ECO:0007669"/>
    <property type="project" value="UniProtKB-EC"/>
</dbReference>
<dbReference type="InterPro" id="IPR000073">
    <property type="entry name" value="AB_hydrolase_1"/>
</dbReference>
<dbReference type="Proteomes" id="UP000252586">
    <property type="component" value="Unassembled WGS sequence"/>
</dbReference>
<evidence type="ECO:0000256" key="3">
    <source>
        <dbReference type="ARBA" id="ARBA00013254"/>
    </source>
</evidence>
<name>A0A366DK58_9NOCA</name>
<dbReference type="Gene3D" id="3.40.50.1820">
    <property type="entry name" value="alpha/beta hydrolase"/>
    <property type="match status" value="1"/>
</dbReference>
<dbReference type="PANTHER" id="PTHR11614">
    <property type="entry name" value="PHOSPHOLIPASE-RELATED"/>
    <property type="match status" value="1"/>
</dbReference>
<proteinExistence type="inferred from homology"/>